<protein>
    <submittedName>
        <fullName evidence="3">Uncharacterized protein</fullName>
    </submittedName>
</protein>
<keyword evidence="1" id="KW-1133">Transmembrane helix</keyword>
<feature type="transmembrane region" description="Helical" evidence="1">
    <location>
        <begin position="6"/>
        <end position="22"/>
    </location>
</feature>
<reference evidence="3" key="2">
    <citation type="submission" date="2015-08" db="UniProtKB">
        <authorList>
            <consortium name="WormBaseParasite"/>
        </authorList>
    </citation>
    <scope>IDENTIFICATION</scope>
</reference>
<dbReference type="InterPro" id="IPR045860">
    <property type="entry name" value="Snake_toxin-like_sf"/>
</dbReference>
<dbReference type="Gene3D" id="2.10.60.10">
    <property type="entry name" value="CD59"/>
    <property type="match status" value="1"/>
</dbReference>
<evidence type="ECO:0000313" key="3">
    <source>
        <dbReference type="WBParaSite" id="SVE_0043700.1"/>
    </source>
</evidence>
<name>A0A0K0EV88_STRVS</name>
<proteinExistence type="predicted"/>
<organism evidence="2 3">
    <name type="scientific">Strongyloides venezuelensis</name>
    <name type="common">Threadworm</name>
    <dbReference type="NCBI Taxonomy" id="75913"/>
    <lineage>
        <taxon>Eukaryota</taxon>
        <taxon>Metazoa</taxon>
        <taxon>Ecdysozoa</taxon>
        <taxon>Nematoda</taxon>
        <taxon>Chromadorea</taxon>
        <taxon>Rhabditida</taxon>
        <taxon>Tylenchina</taxon>
        <taxon>Panagrolaimomorpha</taxon>
        <taxon>Strongyloidoidea</taxon>
        <taxon>Strongyloididae</taxon>
        <taxon>Strongyloides</taxon>
    </lineage>
</organism>
<evidence type="ECO:0000313" key="2">
    <source>
        <dbReference type="Proteomes" id="UP000035680"/>
    </source>
</evidence>
<keyword evidence="1" id="KW-0472">Membrane</keyword>
<reference evidence="2" key="1">
    <citation type="submission" date="2014-07" db="EMBL/GenBank/DDBJ databases">
        <authorList>
            <person name="Martin A.A"/>
            <person name="De Silva N."/>
        </authorList>
    </citation>
    <scope>NUCLEOTIDE SEQUENCE</scope>
</reference>
<accession>A0A0K0EV88</accession>
<dbReference type="WBParaSite" id="SVE_0043700.1">
    <property type="protein sequence ID" value="SVE_0043700.1"/>
    <property type="gene ID" value="SVE_0043700"/>
</dbReference>
<dbReference type="AlphaFoldDB" id="A0A0K0EV88"/>
<keyword evidence="1" id="KW-0812">Transmembrane</keyword>
<keyword evidence="2" id="KW-1185">Reference proteome</keyword>
<sequence>MKNANIFYIFFIFSIFLLSFSSKKNEELEKYYNTGNISFPDLDIEIDAGIEGINFFYTRVTHKRRLLCQGFNSTECHNDKISGCGTVTLKCDPNGPFQNLFCVNIYTFPASNLTDKSQIEKREPLFKGCYRPINARSCPKDGGCHIQPDPIIPGNNIVFCCCRTHNCNKDDLEYINKPIPDHVV</sequence>
<evidence type="ECO:0000256" key="1">
    <source>
        <dbReference type="SAM" id="Phobius"/>
    </source>
</evidence>
<dbReference type="Proteomes" id="UP000035680">
    <property type="component" value="Unassembled WGS sequence"/>
</dbReference>